<gene>
    <name evidence="1" type="ORF">ASPVEDRAFT_40279</name>
</gene>
<proteinExistence type="predicted"/>
<evidence type="ECO:0000313" key="1">
    <source>
        <dbReference type="EMBL" id="OJJ00744.1"/>
    </source>
</evidence>
<protein>
    <submittedName>
        <fullName evidence="1">Uncharacterized protein</fullName>
    </submittedName>
</protein>
<accession>A0A1L9PGU4</accession>
<dbReference type="EMBL" id="KV878127">
    <property type="protein sequence ID" value="OJJ00744.1"/>
    <property type="molecule type" value="Genomic_DNA"/>
</dbReference>
<reference evidence="2" key="1">
    <citation type="journal article" date="2017" name="Genome Biol.">
        <title>Comparative genomics reveals high biological diversity and specific adaptations in the industrially and medically important fungal genus Aspergillus.</title>
        <authorList>
            <person name="de Vries R.P."/>
            <person name="Riley R."/>
            <person name="Wiebenga A."/>
            <person name="Aguilar-Osorio G."/>
            <person name="Amillis S."/>
            <person name="Uchima C.A."/>
            <person name="Anderluh G."/>
            <person name="Asadollahi M."/>
            <person name="Askin M."/>
            <person name="Barry K."/>
            <person name="Battaglia E."/>
            <person name="Bayram O."/>
            <person name="Benocci T."/>
            <person name="Braus-Stromeyer S.A."/>
            <person name="Caldana C."/>
            <person name="Canovas D."/>
            <person name="Cerqueira G.C."/>
            <person name="Chen F."/>
            <person name="Chen W."/>
            <person name="Choi C."/>
            <person name="Clum A."/>
            <person name="Dos Santos R.A."/>
            <person name="Damasio A.R."/>
            <person name="Diallinas G."/>
            <person name="Emri T."/>
            <person name="Fekete E."/>
            <person name="Flipphi M."/>
            <person name="Freyberg S."/>
            <person name="Gallo A."/>
            <person name="Gournas C."/>
            <person name="Habgood R."/>
            <person name="Hainaut M."/>
            <person name="Harispe M.L."/>
            <person name="Henrissat B."/>
            <person name="Hilden K.S."/>
            <person name="Hope R."/>
            <person name="Hossain A."/>
            <person name="Karabika E."/>
            <person name="Karaffa L."/>
            <person name="Karanyi Z."/>
            <person name="Krasevec N."/>
            <person name="Kuo A."/>
            <person name="Kusch H."/>
            <person name="LaButti K."/>
            <person name="Lagendijk E.L."/>
            <person name="Lapidus A."/>
            <person name="Levasseur A."/>
            <person name="Lindquist E."/>
            <person name="Lipzen A."/>
            <person name="Logrieco A.F."/>
            <person name="MacCabe A."/>
            <person name="Maekelae M.R."/>
            <person name="Malavazi I."/>
            <person name="Melin P."/>
            <person name="Meyer V."/>
            <person name="Mielnichuk N."/>
            <person name="Miskei M."/>
            <person name="Molnar A.P."/>
            <person name="Mule G."/>
            <person name="Ngan C.Y."/>
            <person name="Orejas M."/>
            <person name="Orosz E."/>
            <person name="Ouedraogo J.P."/>
            <person name="Overkamp K.M."/>
            <person name="Park H.-S."/>
            <person name="Perrone G."/>
            <person name="Piumi F."/>
            <person name="Punt P.J."/>
            <person name="Ram A.F."/>
            <person name="Ramon A."/>
            <person name="Rauscher S."/>
            <person name="Record E."/>
            <person name="Riano-Pachon D.M."/>
            <person name="Robert V."/>
            <person name="Roehrig J."/>
            <person name="Ruller R."/>
            <person name="Salamov A."/>
            <person name="Salih N.S."/>
            <person name="Samson R.A."/>
            <person name="Sandor E."/>
            <person name="Sanguinetti M."/>
            <person name="Schuetze T."/>
            <person name="Sepcic K."/>
            <person name="Shelest E."/>
            <person name="Sherlock G."/>
            <person name="Sophianopoulou V."/>
            <person name="Squina F.M."/>
            <person name="Sun H."/>
            <person name="Susca A."/>
            <person name="Todd R.B."/>
            <person name="Tsang A."/>
            <person name="Unkles S.E."/>
            <person name="van de Wiele N."/>
            <person name="van Rossen-Uffink D."/>
            <person name="Oliveira J.V."/>
            <person name="Vesth T.C."/>
            <person name="Visser J."/>
            <person name="Yu J.-H."/>
            <person name="Zhou M."/>
            <person name="Andersen M.R."/>
            <person name="Archer D.B."/>
            <person name="Baker S.E."/>
            <person name="Benoit I."/>
            <person name="Brakhage A.A."/>
            <person name="Braus G.H."/>
            <person name="Fischer R."/>
            <person name="Frisvad J.C."/>
            <person name="Goldman G.H."/>
            <person name="Houbraken J."/>
            <person name="Oakley B."/>
            <person name="Pocsi I."/>
            <person name="Scazzocchio C."/>
            <person name="Seiboth B."/>
            <person name="vanKuyk P.A."/>
            <person name="Wortman J."/>
            <person name="Dyer P.S."/>
            <person name="Grigoriev I.V."/>
        </authorList>
    </citation>
    <scope>NUCLEOTIDE SEQUENCE [LARGE SCALE GENOMIC DNA]</scope>
    <source>
        <strain evidence="2">CBS 583.65</strain>
    </source>
</reference>
<evidence type="ECO:0000313" key="2">
    <source>
        <dbReference type="Proteomes" id="UP000184073"/>
    </source>
</evidence>
<dbReference type="AlphaFoldDB" id="A0A1L9PGU4"/>
<dbReference type="RefSeq" id="XP_040666506.1">
    <property type="nucleotide sequence ID" value="XM_040812114.1"/>
</dbReference>
<dbReference type="Proteomes" id="UP000184073">
    <property type="component" value="Unassembled WGS sequence"/>
</dbReference>
<dbReference type="GeneID" id="63727625"/>
<sequence length="180" mass="20505">MSLGEKGLEVGPDGNSQEEVVGNRAVYVNPVTSRLVRVKTSARVLELSEKSFETGLGNFSLKPTICYRVSDVRKCLENVEDADKFVTSWVLKDVGYFLATSANAQRAATGLQRDHLRFSSLVRTEHLQGEPDPRIASVQQPEYFRRITDDYGIEILWVEFRNTKHKMKRTWDVPETPRTE</sequence>
<name>A0A1L9PGU4_ASPVE</name>
<dbReference type="VEuPathDB" id="FungiDB:ASPVEDRAFT_40279"/>
<keyword evidence="2" id="KW-1185">Reference proteome</keyword>
<organism evidence="1 2">
    <name type="scientific">Aspergillus versicolor CBS 583.65</name>
    <dbReference type="NCBI Taxonomy" id="1036611"/>
    <lineage>
        <taxon>Eukaryota</taxon>
        <taxon>Fungi</taxon>
        <taxon>Dikarya</taxon>
        <taxon>Ascomycota</taxon>
        <taxon>Pezizomycotina</taxon>
        <taxon>Eurotiomycetes</taxon>
        <taxon>Eurotiomycetidae</taxon>
        <taxon>Eurotiales</taxon>
        <taxon>Aspergillaceae</taxon>
        <taxon>Aspergillus</taxon>
        <taxon>Aspergillus subgen. Nidulantes</taxon>
    </lineage>
</organism>